<gene>
    <name evidence="1" type="ORF">GSTUAT00004628001</name>
</gene>
<evidence type="ECO:0000313" key="1">
    <source>
        <dbReference type="EMBL" id="CUS11264.1"/>
    </source>
</evidence>
<dbReference type="EMBL" id="LN891026">
    <property type="protein sequence ID" value="CUS11264.1"/>
    <property type="molecule type" value="Genomic_DNA"/>
</dbReference>
<evidence type="ECO:0000313" key="2">
    <source>
        <dbReference type="Proteomes" id="UP001412239"/>
    </source>
</evidence>
<accession>A0A292PVV3</accession>
<protein>
    <submittedName>
        <fullName evidence="1">Uncharacterized protein</fullName>
    </submittedName>
</protein>
<organism evidence="1 2">
    <name type="scientific">Tuber aestivum</name>
    <name type="common">summer truffle</name>
    <dbReference type="NCBI Taxonomy" id="59557"/>
    <lineage>
        <taxon>Eukaryota</taxon>
        <taxon>Fungi</taxon>
        <taxon>Dikarya</taxon>
        <taxon>Ascomycota</taxon>
        <taxon>Pezizomycotina</taxon>
        <taxon>Pezizomycetes</taxon>
        <taxon>Pezizales</taxon>
        <taxon>Tuberaceae</taxon>
        <taxon>Tuber</taxon>
    </lineage>
</organism>
<proteinExistence type="predicted"/>
<dbReference type="AlphaFoldDB" id="A0A292PVV3"/>
<sequence length="141" mass="15918">MQKSEYRRFTILATLLQPTSDDSQYGIGISSQVSAKTTLVPQVACNDAWILYVQIQPSGITEQEFAETVAKVLHLFPRSHVWFHIVSSELEIVTQDVADKPKYLVQVFDELTGQGKIYRKKINCPPVLVLYNVNRLPVGNP</sequence>
<reference evidence="1" key="1">
    <citation type="submission" date="2015-10" db="EMBL/GenBank/DDBJ databases">
        <authorList>
            <person name="Regsiter A."/>
            <person name="william w."/>
        </authorList>
    </citation>
    <scope>NUCLEOTIDE SEQUENCE</scope>
    <source>
        <strain evidence="1">Montdore</strain>
    </source>
</reference>
<dbReference type="Proteomes" id="UP001412239">
    <property type="component" value="Unassembled WGS sequence"/>
</dbReference>
<name>A0A292PVV3_9PEZI</name>
<keyword evidence="2" id="KW-1185">Reference proteome</keyword>